<feature type="binding site" evidence="11">
    <location>
        <position position="221"/>
    </location>
    <ligand>
        <name>Zn(2+)</name>
        <dbReference type="ChEBI" id="CHEBI:29105"/>
    </ligand>
</feature>
<dbReference type="EMBL" id="FN543093">
    <property type="protein sequence ID" value="CBA34041.1"/>
    <property type="molecule type" value="Genomic_DNA"/>
</dbReference>
<keyword evidence="13" id="KW-1185">Reference proteome</keyword>
<organism evidence="12 13">
    <name type="scientific">Cronobacter turicensis (strain DSM 18703 / CCUG 55852 / LMG 23827 / z3032)</name>
    <dbReference type="NCBI Taxonomy" id="693216"/>
    <lineage>
        <taxon>Bacteria</taxon>
        <taxon>Pseudomonadati</taxon>
        <taxon>Pseudomonadota</taxon>
        <taxon>Gammaproteobacteria</taxon>
        <taxon>Enterobacterales</taxon>
        <taxon>Enterobacteriaceae</taxon>
        <taxon>Cronobacter</taxon>
    </lineage>
</organism>
<evidence type="ECO:0000256" key="4">
    <source>
        <dbReference type="ARBA" id="ARBA00012547"/>
    </source>
</evidence>
<dbReference type="PANTHER" id="PTHR38461">
    <property type="entry name" value="4-DEOXY-L-THREO-5-HEXOSULOSE-URONATE KETOL-ISOMERASE"/>
    <property type="match status" value="1"/>
</dbReference>
<dbReference type="NCBIfam" id="NF002091">
    <property type="entry name" value="PRK00924.1"/>
    <property type="match status" value="1"/>
</dbReference>
<dbReference type="CDD" id="cd20491">
    <property type="entry name" value="cupin_KduI_C"/>
    <property type="match status" value="1"/>
</dbReference>
<dbReference type="InterPro" id="IPR014710">
    <property type="entry name" value="RmlC-like_jellyroll"/>
</dbReference>
<dbReference type="AlphaFoldDB" id="C9Y1B3"/>
<dbReference type="InterPro" id="IPR011051">
    <property type="entry name" value="RmlC_Cupin_sf"/>
</dbReference>
<keyword evidence="7 11" id="KW-0413">Isomerase</keyword>
<evidence type="ECO:0000256" key="8">
    <source>
        <dbReference type="ARBA" id="ARBA00072092"/>
    </source>
</evidence>
<evidence type="ECO:0000256" key="7">
    <source>
        <dbReference type="ARBA" id="ARBA00023235"/>
    </source>
</evidence>
<evidence type="ECO:0000256" key="1">
    <source>
        <dbReference type="ARBA" id="ARBA00000552"/>
    </source>
</evidence>
<dbReference type="GO" id="GO:0008270">
    <property type="term" value="F:zinc ion binding"/>
    <property type="evidence" value="ECO:0007669"/>
    <property type="project" value="UniProtKB-UniRule"/>
</dbReference>
<dbReference type="PATRIC" id="fig|693216.3.peg.3526"/>
<dbReference type="GO" id="GO:0008697">
    <property type="term" value="F:4-deoxy-L-threo-5-hexosulose-uronate ketol-isomerase activity"/>
    <property type="evidence" value="ECO:0007669"/>
    <property type="project" value="UniProtKB-UniRule"/>
</dbReference>
<dbReference type="CDD" id="cd20294">
    <property type="entry name" value="cupin_KduI_N"/>
    <property type="match status" value="1"/>
</dbReference>
<dbReference type="HOGENOM" id="CLU_062609_0_0_6"/>
<evidence type="ECO:0000313" key="12">
    <source>
        <dbReference type="EMBL" id="CBA34041.1"/>
    </source>
</evidence>
<dbReference type="Pfam" id="PF04962">
    <property type="entry name" value="KduI"/>
    <property type="match status" value="1"/>
</dbReference>
<evidence type="ECO:0000256" key="3">
    <source>
        <dbReference type="ARBA" id="ARBA00008086"/>
    </source>
</evidence>
<comment type="pathway">
    <text evidence="2 11">Glycan metabolism; pectin degradation; 2-dehydro-3-deoxy-D-gluconate from pectin: step 4/5.</text>
</comment>
<comment type="cofactor">
    <cofactor evidence="11">
        <name>Zn(2+)</name>
        <dbReference type="ChEBI" id="CHEBI:29105"/>
    </cofactor>
    <text evidence="11">Binds 1 zinc ion per subunit.</text>
</comment>
<evidence type="ECO:0000256" key="5">
    <source>
        <dbReference type="ARBA" id="ARBA00022723"/>
    </source>
</evidence>
<sequence>MLFNWVFYAYLIPGARFPATSRGVRMDVRQSIHSEHAKTLDTAGLRSEFLIEKIFVADEYTMTYSHIDRIIVGGVMPVNRTVSVGSEVGKQLGVSYFLERRELGVINIGGPGLITVDGTRYEMNSRDGLYVGKGAKEVVFESVEAGNPARFYYNCAPAHTTFPTRRVTPADVSPVHLGEDVTSNRRTINKYFIPDVLETCQLSMGLTELAPGNLWNTMPCHTHERRMEVYFYFGLEENSCVFHMMGQPQETRHIVVQNEQAVISPSWSIHSGVGTRAYTFIWGMVGENQVFDDMDHVAVKDLR</sequence>
<feature type="binding site" evidence="11">
    <location>
        <position position="270"/>
    </location>
    <ligand>
        <name>Zn(2+)</name>
        <dbReference type="ChEBI" id="CHEBI:29105"/>
    </ligand>
</feature>
<reference evidence="13" key="2">
    <citation type="journal article" date="2011" name="J. Bacteriol.">
        <title>Complete genome sequence of Cronobacter turicensis LMG 23827, a food-borne pathogen causing deaths in neonates.</title>
        <authorList>
            <person name="Stephan R."/>
            <person name="Lehner A."/>
            <person name="Tischler P."/>
            <person name="Rattei T."/>
        </authorList>
    </citation>
    <scope>NUCLEOTIDE SEQUENCE [LARGE SCALE GENOMIC DNA]</scope>
    <source>
        <strain evidence="13">DSM 18703 / CCUG 55852 / LMG 23827 / z3032</strain>
    </source>
</reference>
<gene>
    <name evidence="11 12" type="primary">kduI</name>
    <name evidence="12" type="ordered locus">Ctu_37240</name>
</gene>
<dbReference type="InterPro" id="IPR007045">
    <property type="entry name" value="KduI"/>
</dbReference>
<keyword evidence="5 11" id="KW-0479">Metal-binding</keyword>
<proteinExistence type="inferred from homology"/>
<dbReference type="InterPro" id="IPR027449">
    <property type="entry name" value="KduI_N"/>
</dbReference>
<keyword evidence="6 11" id="KW-0862">Zinc</keyword>
<dbReference type="GO" id="GO:0045490">
    <property type="term" value="P:pectin catabolic process"/>
    <property type="evidence" value="ECO:0007669"/>
    <property type="project" value="UniProtKB-UniRule"/>
</dbReference>
<dbReference type="EC" id="5.3.1.17" evidence="4 11"/>
<dbReference type="UniPathway" id="UPA00545">
    <property type="reaction ID" value="UER00826"/>
</dbReference>
<dbReference type="HAMAP" id="MF_00687">
    <property type="entry name" value="KduI"/>
    <property type="match status" value="1"/>
</dbReference>
<dbReference type="GO" id="GO:0042840">
    <property type="term" value="P:D-glucuronate catabolic process"/>
    <property type="evidence" value="ECO:0007669"/>
    <property type="project" value="TreeGrafter"/>
</dbReference>
<comment type="catalytic activity">
    <reaction evidence="1 11">
        <text>5-dehydro-4-deoxy-D-glucuronate = 3-deoxy-D-glycero-2,5-hexodiulosonate</text>
        <dbReference type="Rhea" id="RHEA:23896"/>
        <dbReference type="ChEBI" id="CHEBI:17117"/>
        <dbReference type="ChEBI" id="CHEBI:29071"/>
        <dbReference type="EC" id="5.3.1.17"/>
    </reaction>
</comment>
<comment type="function">
    <text evidence="11">Catalyzes the isomerization of 5-dehydro-4-deoxy-D-glucuronate to 3-deoxy-D-glycero-2,5-hexodiulosonate.</text>
</comment>
<evidence type="ECO:0000313" key="13">
    <source>
        <dbReference type="Proteomes" id="UP000002069"/>
    </source>
</evidence>
<feature type="binding site" evidence="11">
    <location>
        <position position="223"/>
    </location>
    <ligand>
        <name>Zn(2+)</name>
        <dbReference type="ChEBI" id="CHEBI:29105"/>
    </ligand>
</feature>
<reference evidence="12 13" key="1">
    <citation type="journal article" date="2010" name="J. Bacteriol.">
        <title>Complete Genome Sequence of Cronobacter turicensis LMG 23827, a foodborne pathogen causing deaths in neonates.</title>
        <authorList>
            <person name="Stephan R."/>
            <person name="Lehner A."/>
            <person name="Tischler P."/>
            <person name="Rattei T."/>
        </authorList>
    </citation>
    <scope>NUCLEOTIDE SEQUENCE [LARGE SCALE GENOMIC DNA]</scope>
    <source>
        <strain evidence="13">DSM 18703 / CCUG 55852 / LMG 23827 / z3032</strain>
    </source>
</reference>
<comment type="similarity">
    <text evidence="3 11">Belongs to the KduI family.</text>
</comment>
<evidence type="ECO:0000256" key="10">
    <source>
        <dbReference type="ARBA" id="ARBA00079634"/>
    </source>
</evidence>
<evidence type="ECO:0000256" key="9">
    <source>
        <dbReference type="ARBA" id="ARBA00075757"/>
    </source>
</evidence>
<dbReference type="PANTHER" id="PTHR38461:SF1">
    <property type="entry name" value="4-DEOXY-L-THREO-5-HEXOSULOSE-URONATE KETOL-ISOMERASE"/>
    <property type="match status" value="1"/>
</dbReference>
<dbReference type="SUPFAM" id="SSF51182">
    <property type="entry name" value="RmlC-like cupins"/>
    <property type="match status" value="1"/>
</dbReference>
<dbReference type="PIRSF" id="PIRSF006625">
    <property type="entry name" value="KduI"/>
    <property type="match status" value="1"/>
</dbReference>
<dbReference type="KEGG" id="ctu:CTU_37240"/>
<dbReference type="InterPro" id="IPR021120">
    <property type="entry name" value="KduI/IolB_isomerase"/>
</dbReference>
<dbReference type="FunFam" id="2.60.120.10:FF:000018">
    <property type="entry name" value="4-deoxy-L-threo-5-hexosulose-uronate ketol-isomerase"/>
    <property type="match status" value="1"/>
</dbReference>
<evidence type="ECO:0000256" key="6">
    <source>
        <dbReference type="ARBA" id="ARBA00022833"/>
    </source>
</evidence>
<dbReference type="Gene3D" id="2.60.120.10">
    <property type="entry name" value="Jelly Rolls"/>
    <property type="match status" value="1"/>
</dbReference>
<evidence type="ECO:0000256" key="11">
    <source>
        <dbReference type="HAMAP-Rule" id="MF_00687"/>
    </source>
</evidence>
<evidence type="ECO:0000256" key="2">
    <source>
        <dbReference type="ARBA" id="ARBA00005148"/>
    </source>
</evidence>
<protein>
    <recommendedName>
        <fullName evidence="8 11">4-deoxy-L-threo-5-hexosulose-uronate ketol-isomerase</fullName>
        <ecNumber evidence="4 11">5.3.1.17</ecNumber>
    </recommendedName>
    <alternativeName>
        <fullName evidence="10 11">5-keto-4-deoxyuronate isomerase</fullName>
    </alternativeName>
    <alternativeName>
        <fullName evidence="9 11">DKI isomerase</fullName>
    </alternativeName>
</protein>
<dbReference type="FunFam" id="2.60.120.520:FF:000001">
    <property type="entry name" value="4-deoxy-L-threo-5-hexosulose-uronate ketol-isomerase"/>
    <property type="match status" value="1"/>
</dbReference>
<dbReference type="GO" id="GO:0019698">
    <property type="term" value="P:D-galacturonate catabolic process"/>
    <property type="evidence" value="ECO:0007669"/>
    <property type="project" value="TreeGrafter"/>
</dbReference>
<feature type="binding site" evidence="11">
    <location>
        <position position="228"/>
    </location>
    <ligand>
        <name>Zn(2+)</name>
        <dbReference type="ChEBI" id="CHEBI:29105"/>
    </ligand>
</feature>
<name>C9Y1B3_CROTZ</name>
<accession>C9Y1B3</accession>
<dbReference type="Proteomes" id="UP000002069">
    <property type="component" value="Chromosome"/>
</dbReference>
<dbReference type="Gene3D" id="2.60.120.520">
    <property type="entry name" value="pectin degrading enzyme 5-keto 4- deoxyuronate isomerase, domain 1"/>
    <property type="match status" value="1"/>
</dbReference>